<sequence length="190" mass="20849">MGNKSTTSSTPAVGLSSATILPYLRSLMVLGLGFYQSRPNIGQALKRHDVESEWLMCPAIPVDDIMVSPLPLVALLVLVPVSEKKKSKKKVEKSLERENGIAVGQFKFDDEGTLGFSHVGTEIFALKAPKAKLADVDLFLDNTTSGVIREGSLLKMRHKHKQCIPLLSNKTRYQSPKGRFVSEASLLQQT</sequence>
<keyword evidence="1" id="KW-1133">Transmembrane helix</keyword>
<dbReference type="AlphaFoldDB" id="A0A8J6BSX0"/>
<evidence type="ECO:0000313" key="2">
    <source>
        <dbReference type="EMBL" id="KAG8095292.1"/>
    </source>
</evidence>
<feature type="transmembrane region" description="Helical" evidence="1">
    <location>
        <begin position="65"/>
        <end position="81"/>
    </location>
</feature>
<keyword evidence="1" id="KW-0812">Transmembrane</keyword>
<name>A0A8J6BSX0_ZIZPA</name>
<comment type="caution">
    <text evidence="2">The sequence shown here is derived from an EMBL/GenBank/DDBJ whole genome shotgun (WGS) entry which is preliminary data.</text>
</comment>
<organism evidence="2 3">
    <name type="scientific">Zizania palustris</name>
    <name type="common">Northern wild rice</name>
    <dbReference type="NCBI Taxonomy" id="103762"/>
    <lineage>
        <taxon>Eukaryota</taxon>
        <taxon>Viridiplantae</taxon>
        <taxon>Streptophyta</taxon>
        <taxon>Embryophyta</taxon>
        <taxon>Tracheophyta</taxon>
        <taxon>Spermatophyta</taxon>
        <taxon>Magnoliopsida</taxon>
        <taxon>Liliopsida</taxon>
        <taxon>Poales</taxon>
        <taxon>Poaceae</taxon>
        <taxon>BOP clade</taxon>
        <taxon>Oryzoideae</taxon>
        <taxon>Oryzeae</taxon>
        <taxon>Zizaniinae</taxon>
        <taxon>Zizania</taxon>
    </lineage>
</organism>
<evidence type="ECO:0000256" key="1">
    <source>
        <dbReference type="SAM" id="Phobius"/>
    </source>
</evidence>
<accession>A0A8J6BSX0</accession>
<reference evidence="2" key="2">
    <citation type="submission" date="2021-02" db="EMBL/GenBank/DDBJ databases">
        <authorList>
            <person name="Kimball J.A."/>
            <person name="Haas M.W."/>
            <person name="Macchietto M."/>
            <person name="Kono T."/>
            <person name="Duquette J."/>
            <person name="Shao M."/>
        </authorList>
    </citation>
    <scope>NUCLEOTIDE SEQUENCE</scope>
    <source>
        <tissue evidence="2">Fresh leaf tissue</tissue>
    </source>
</reference>
<dbReference type="EMBL" id="JAAALK010000080">
    <property type="protein sequence ID" value="KAG8095292.1"/>
    <property type="molecule type" value="Genomic_DNA"/>
</dbReference>
<feature type="transmembrane region" description="Helical" evidence="1">
    <location>
        <begin position="12"/>
        <end position="35"/>
    </location>
</feature>
<proteinExistence type="predicted"/>
<reference evidence="2" key="1">
    <citation type="journal article" date="2021" name="bioRxiv">
        <title>Whole Genome Assembly and Annotation of Northern Wild Rice, Zizania palustris L., Supports a Whole Genome Duplication in the Zizania Genus.</title>
        <authorList>
            <person name="Haas M."/>
            <person name="Kono T."/>
            <person name="Macchietto M."/>
            <person name="Millas R."/>
            <person name="McGilp L."/>
            <person name="Shao M."/>
            <person name="Duquette J."/>
            <person name="Hirsch C.N."/>
            <person name="Kimball J."/>
        </authorList>
    </citation>
    <scope>NUCLEOTIDE SEQUENCE</scope>
    <source>
        <tissue evidence="2">Fresh leaf tissue</tissue>
    </source>
</reference>
<keyword evidence="3" id="KW-1185">Reference proteome</keyword>
<protein>
    <submittedName>
        <fullName evidence="2">Uncharacterized protein</fullName>
    </submittedName>
</protein>
<evidence type="ECO:0000313" key="3">
    <source>
        <dbReference type="Proteomes" id="UP000729402"/>
    </source>
</evidence>
<dbReference type="Proteomes" id="UP000729402">
    <property type="component" value="Unassembled WGS sequence"/>
</dbReference>
<gene>
    <name evidence="2" type="ORF">GUJ93_ZPchr0012g18970</name>
</gene>
<keyword evidence="1" id="KW-0472">Membrane</keyword>